<dbReference type="Gene3D" id="1.25.40.20">
    <property type="entry name" value="Ankyrin repeat-containing domain"/>
    <property type="match status" value="1"/>
</dbReference>
<proteinExistence type="predicted"/>
<name>A0A481YVL5_9VIRU</name>
<accession>A0A481YVL5</accession>
<dbReference type="InterPro" id="IPR036770">
    <property type="entry name" value="Ankyrin_rpt-contain_sf"/>
</dbReference>
<organism evidence="1">
    <name type="scientific">Marseillevirus LCMAC103</name>
    <dbReference type="NCBI Taxonomy" id="2506604"/>
    <lineage>
        <taxon>Viruses</taxon>
        <taxon>Varidnaviria</taxon>
        <taxon>Bamfordvirae</taxon>
        <taxon>Nucleocytoviricota</taxon>
        <taxon>Megaviricetes</taxon>
        <taxon>Pimascovirales</taxon>
        <taxon>Pimascovirales incertae sedis</taxon>
        <taxon>Marseilleviridae</taxon>
    </lineage>
</organism>
<reference evidence="1" key="1">
    <citation type="journal article" date="2019" name="MBio">
        <title>Virus Genomes from Deep Sea Sediments Expand the Ocean Megavirome and Support Independent Origins of Viral Gigantism.</title>
        <authorList>
            <person name="Backstrom D."/>
            <person name="Yutin N."/>
            <person name="Jorgensen S.L."/>
            <person name="Dharamshi J."/>
            <person name="Homa F."/>
            <person name="Zaremba-Niedwiedzka K."/>
            <person name="Spang A."/>
            <person name="Wolf Y.I."/>
            <person name="Koonin E.V."/>
            <person name="Ettema T.J."/>
        </authorList>
    </citation>
    <scope>NUCLEOTIDE SEQUENCE</scope>
</reference>
<dbReference type="EMBL" id="MK500338">
    <property type="protein sequence ID" value="QBK86941.1"/>
    <property type="molecule type" value="Genomic_DNA"/>
</dbReference>
<evidence type="ECO:0000313" key="1">
    <source>
        <dbReference type="EMBL" id="QBK86941.1"/>
    </source>
</evidence>
<sequence>MDDQHAKLLPLPAERRLGCTCKNTLEAISADHFECLDRLFRTDYPSRVHPSWVFNTAVAYGRLGMAQRLHARGCVIDGREAVAAAVAHRHTDCLKFLLEQVKCDWKKETVALAAHLGDVDLLRYLRKKKRRTDRLSRQWDKNVCAKLGEGCQIWECEGCGK</sequence>
<dbReference type="SUPFAM" id="SSF140860">
    <property type="entry name" value="Pseudo ankyrin repeat-like"/>
    <property type="match status" value="1"/>
</dbReference>
<gene>
    <name evidence="1" type="ORF">LCMAC103_02810</name>
</gene>
<protein>
    <submittedName>
        <fullName evidence="1">Ankyrin repeat protein</fullName>
    </submittedName>
</protein>